<dbReference type="Pfam" id="PF01453">
    <property type="entry name" value="B_lectin"/>
    <property type="match status" value="1"/>
</dbReference>
<dbReference type="PANTHER" id="PTHR32444:SF235">
    <property type="entry name" value="OS01G0783900 PROTEIN"/>
    <property type="match status" value="1"/>
</dbReference>
<keyword evidence="1" id="KW-0732">Signal</keyword>
<dbReference type="PANTHER" id="PTHR32444">
    <property type="entry name" value="BULB-TYPE LECTIN DOMAIN-CONTAINING PROTEIN"/>
    <property type="match status" value="1"/>
</dbReference>
<reference evidence="4 5" key="1">
    <citation type="submission" date="2024-11" db="EMBL/GenBank/DDBJ databases">
        <title>A near-complete genome assembly of Cinchona calisaya.</title>
        <authorList>
            <person name="Lian D.C."/>
            <person name="Zhao X.W."/>
            <person name="Wei L."/>
        </authorList>
    </citation>
    <scope>NUCLEOTIDE SEQUENCE [LARGE SCALE GENOMIC DNA]</scope>
    <source>
        <tissue evidence="4">Nenye</tissue>
    </source>
</reference>
<dbReference type="InterPro" id="IPR001480">
    <property type="entry name" value="Bulb-type_lectin_dom"/>
</dbReference>
<organism evidence="4 5">
    <name type="scientific">Cinchona calisaya</name>
    <dbReference type="NCBI Taxonomy" id="153742"/>
    <lineage>
        <taxon>Eukaryota</taxon>
        <taxon>Viridiplantae</taxon>
        <taxon>Streptophyta</taxon>
        <taxon>Embryophyta</taxon>
        <taxon>Tracheophyta</taxon>
        <taxon>Spermatophyta</taxon>
        <taxon>Magnoliopsida</taxon>
        <taxon>eudicotyledons</taxon>
        <taxon>Gunneridae</taxon>
        <taxon>Pentapetalae</taxon>
        <taxon>asterids</taxon>
        <taxon>lamiids</taxon>
        <taxon>Gentianales</taxon>
        <taxon>Rubiaceae</taxon>
        <taxon>Cinchonoideae</taxon>
        <taxon>Cinchoneae</taxon>
        <taxon>Cinchona</taxon>
    </lineage>
</organism>
<protein>
    <recommendedName>
        <fullName evidence="3">Bulb-type lectin domain-containing protein</fullName>
    </recommendedName>
</protein>
<evidence type="ECO:0000256" key="2">
    <source>
        <dbReference type="ARBA" id="ARBA00023180"/>
    </source>
</evidence>
<dbReference type="EMBL" id="JBJUIK010000012">
    <property type="protein sequence ID" value="KAL3509571.1"/>
    <property type="molecule type" value="Genomic_DNA"/>
</dbReference>
<name>A0ABD2YQB0_9GENT</name>
<evidence type="ECO:0000313" key="4">
    <source>
        <dbReference type="EMBL" id="KAL3509571.1"/>
    </source>
</evidence>
<sequence length="156" mass="17696">MEDMISEDGNLKLLDKNRTSYFSTKLKSSLPFNRTLKLLDSGNMALIDDQSGKYLWKSFAQPIDTLLLGMKMDEKLKLVSWMDSSNLAVGNFTFQQDQDNRYKIINGLSIVHWKGDVSGPNELPYFMTTLLSNFSCIVDQVINRSSIASVRCILRG</sequence>
<keyword evidence="5" id="KW-1185">Reference proteome</keyword>
<comment type="caution">
    <text evidence="4">The sequence shown here is derived from an EMBL/GenBank/DDBJ whole genome shotgun (WGS) entry which is preliminary data.</text>
</comment>
<keyword evidence="2" id="KW-0325">Glycoprotein</keyword>
<dbReference type="Proteomes" id="UP001630127">
    <property type="component" value="Unassembled WGS sequence"/>
</dbReference>
<evidence type="ECO:0000259" key="3">
    <source>
        <dbReference type="Pfam" id="PF01453"/>
    </source>
</evidence>
<dbReference type="Gene3D" id="2.90.10.10">
    <property type="entry name" value="Bulb-type lectin domain"/>
    <property type="match status" value="1"/>
</dbReference>
<dbReference type="SUPFAM" id="SSF51110">
    <property type="entry name" value="alpha-D-mannose-specific plant lectins"/>
    <property type="match status" value="1"/>
</dbReference>
<evidence type="ECO:0000256" key="1">
    <source>
        <dbReference type="ARBA" id="ARBA00022729"/>
    </source>
</evidence>
<feature type="domain" description="Bulb-type lectin" evidence="3">
    <location>
        <begin position="5"/>
        <end position="75"/>
    </location>
</feature>
<dbReference type="InterPro" id="IPR036426">
    <property type="entry name" value="Bulb-type_lectin_dom_sf"/>
</dbReference>
<dbReference type="AlphaFoldDB" id="A0ABD2YQB0"/>
<evidence type="ECO:0000313" key="5">
    <source>
        <dbReference type="Proteomes" id="UP001630127"/>
    </source>
</evidence>
<accession>A0ABD2YQB0</accession>
<gene>
    <name evidence="4" type="ORF">ACH5RR_028972</name>
</gene>
<proteinExistence type="predicted"/>